<organism evidence="1 2">
    <name type="scientific">Armillaria borealis</name>
    <dbReference type="NCBI Taxonomy" id="47425"/>
    <lineage>
        <taxon>Eukaryota</taxon>
        <taxon>Fungi</taxon>
        <taxon>Dikarya</taxon>
        <taxon>Basidiomycota</taxon>
        <taxon>Agaricomycotina</taxon>
        <taxon>Agaricomycetes</taxon>
        <taxon>Agaricomycetidae</taxon>
        <taxon>Agaricales</taxon>
        <taxon>Marasmiineae</taxon>
        <taxon>Physalacriaceae</taxon>
        <taxon>Armillaria</taxon>
    </lineage>
</organism>
<protein>
    <submittedName>
        <fullName evidence="1">Uncharacterized protein</fullName>
    </submittedName>
</protein>
<dbReference type="AlphaFoldDB" id="A0AA39IVD8"/>
<accession>A0AA39IVD8</accession>
<proteinExistence type="predicted"/>
<dbReference type="EMBL" id="JAUEPT010000143">
    <property type="protein sequence ID" value="KAK0430560.1"/>
    <property type="molecule type" value="Genomic_DNA"/>
</dbReference>
<reference evidence="1" key="1">
    <citation type="submission" date="2023-06" db="EMBL/GenBank/DDBJ databases">
        <authorList>
            <consortium name="Lawrence Berkeley National Laboratory"/>
            <person name="Ahrendt S."/>
            <person name="Sahu N."/>
            <person name="Indic B."/>
            <person name="Wong-Bajracharya J."/>
            <person name="Merenyi Z."/>
            <person name="Ke H.-M."/>
            <person name="Monk M."/>
            <person name="Kocsube S."/>
            <person name="Drula E."/>
            <person name="Lipzen A."/>
            <person name="Balint B."/>
            <person name="Henrissat B."/>
            <person name="Andreopoulos B."/>
            <person name="Martin F.M."/>
            <person name="Harder C.B."/>
            <person name="Rigling D."/>
            <person name="Ford K.L."/>
            <person name="Foster G.D."/>
            <person name="Pangilinan J."/>
            <person name="Papanicolaou A."/>
            <person name="Barry K."/>
            <person name="LaButti K."/>
            <person name="Viragh M."/>
            <person name="Koriabine M."/>
            <person name="Yan M."/>
            <person name="Riley R."/>
            <person name="Champramary S."/>
            <person name="Plett K.L."/>
            <person name="Tsai I.J."/>
            <person name="Slot J."/>
            <person name="Sipos G."/>
            <person name="Plett J."/>
            <person name="Nagy L.G."/>
            <person name="Grigoriev I.V."/>
        </authorList>
    </citation>
    <scope>NUCLEOTIDE SEQUENCE</scope>
    <source>
        <strain evidence="1">FPL87.14</strain>
    </source>
</reference>
<sequence>MTNYTSIYDMHNLLINIFFPTLEVQQVRDVQVETGLLLMGWPIHSMFTGELDESAKTLDLCVHYTHLKTVEQMVLQSGYNLTQTHHRYKGDEEDEKHSTELLLNFNNSLKEILRTNNTYTRDMTKVRIRKCRGPPIKTILLSNTNTFVYCLYPRATVAKKITIRGCRHNSSAIIILPTVDRVEADPRVDYRNQDRYIGDQHSWMIPTIKTLKDTSFSSLHGDLRNKVPQGHSWRLEYQAERDAMQGFKMRYAILRHSQWEDMYCISEWVACALHRDMLAWTPEIYIDHILQTCSSP</sequence>
<keyword evidence="2" id="KW-1185">Reference proteome</keyword>
<comment type="caution">
    <text evidence="1">The sequence shown here is derived from an EMBL/GenBank/DDBJ whole genome shotgun (WGS) entry which is preliminary data.</text>
</comment>
<evidence type="ECO:0000313" key="1">
    <source>
        <dbReference type="EMBL" id="KAK0430560.1"/>
    </source>
</evidence>
<gene>
    <name evidence="1" type="ORF">EV421DRAFT_1743929</name>
</gene>
<dbReference type="Proteomes" id="UP001175226">
    <property type="component" value="Unassembled WGS sequence"/>
</dbReference>
<name>A0AA39IVD8_9AGAR</name>
<evidence type="ECO:0000313" key="2">
    <source>
        <dbReference type="Proteomes" id="UP001175226"/>
    </source>
</evidence>